<accession>A0AA36DDL8</accession>
<sequence length="413" mass="47272">MCFPHARRAIGMQIGFFGFIAVEHNMAFAFSRSSRLSEECERRRASTLVRSKAVLTPNAPVKQSHRLTVAKVAKKNSSPLPQERRQIYEKDHLHSKSWNPEVTFDDDPHEYPMPLPPMPQRFSVDIQPQQHPVTSRYGATNQTLPYTLFPPTQRRPSNTGAWNQLGVRQPFERQARSFDDRPNERSTGWTERRSQSEREDRAILQRQITQHEEALIAETAIGQQCQTLWEARSHLEQLRRIGIEDPSSASTSFESNTEAILISPRNTPKGLMTGSSVEDRRNKYRSVLLQRKTLPGGAFDSIESTFSNESNGIDEQIRAAMAQMTSVDSSGAELTPRARPMLNQRDYSVDAASDSMFREFSRIDPKYEPAQFSLSPRRPSQLLQKWETFDHCSPRHHPGPPPRQLSHTDHRFV</sequence>
<gene>
    <name evidence="2" type="ORF">MSPICULIGERA_LOCUS23814</name>
</gene>
<dbReference type="Proteomes" id="UP001177023">
    <property type="component" value="Unassembled WGS sequence"/>
</dbReference>
<evidence type="ECO:0000256" key="1">
    <source>
        <dbReference type="SAM" id="MobiDB-lite"/>
    </source>
</evidence>
<name>A0AA36DDL8_9BILA</name>
<dbReference type="AlphaFoldDB" id="A0AA36DDL8"/>
<evidence type="ECO:0000313" key="2">
    <source>
        <dbReference type="EMBL" id="CAJ0585804.1"/>
    </source>
</evidence>
<proteinExistence type="predicted"/>
<feature type="compositionally biased region" description="Basic and acidic residues" evidence="1">
    <location>
        <begin position="170"/>
        <end position="200"/>
    </location>
</feature>
<feature type="non-terminal residue" evidence="2">
    <location>
        <position position="413"/>
    </location>
</feature>
<keyword evidence="3" id="KW-1185">Reference proteome</keyword>
<dbReference type="EMBL" id="CATQJA010002706">
    <property type="protein sequence ID" value="CAJ0585804.1"/>
    <property type="molecule type" value="Genomic_DNA"/>
</dbReference>
<organism evidence="2 3">
    <name type="scientific">Mesorhabditis spiculigera</name>
    <dbReference type="NCBI Taxonomy" id="96644"/>
    <lineage>
        <taxon>Eukaryota</taxon>
        <taxon>Metazoa</taxon>
        <taxon>Ecdysozoa</taxon>
        <taxon>Nematoda</taxon>
        <taxon>Chromadorea</taxon>
        <taxon>Rhabditida</taxon>
        <taxon>Rhabditina</taxon>
        <taxon>Rhabditomorpha</taxon>
        <taxon>Rhabditoidea</taxon>
        <taxon>Rhabditidae</taxon>
        <taxon>Mesorhabditinae</taxon>
        <taxon>Mesorhabditis</taxon>
    </lineage>
</organism>
<protein>
    <submittedName>
        <fullName evidence="2">Uncharacterized protein</fullName>
    </submittedName>
</protein>
<comment type="caution">
    <text evidence="2">The sequence shown here is derived from an EMBL/GenBank/DDBJ whole genome shotgun (WGS) entry which is preliminary data.</text>
</comment>
<feature type="region of interest" description="Disordered" evidence="1">
    <location>
        <begin position="390"/>
        <end position="413"/>
    </location>
</feature>
<feature type="region of interest" description="Disordered" evidence="1">
    <location>
        <begin position="150"/>
        <end position="200"/>
    </location>
</feature>
<evidence type="ECO:0000313" key="3">
    <source>
        <dbReference type="Proteomes" id="UP001177023"/>
    </source>
</evidence>
<reference evidence="2" key="1">
    <citation type="submission" date="2023-06" db="EMBL/GenBank/DDBJ databases">
        <authorList>
            <person name="Delattre M."/>
        </authorList>
    </citation>
    <scope>NUCLEOTIDE SEQUENCE</scope>
    <source>
        <strain evidence="2">AF72</strain>
    </source>
</reference>